<comment type="caution">
    <text evidence="2">The sequence shown here is derived from an EMBL/GenBank/DDBJ whole genome shotgun (WGS) entry which is preliminary data.</text>
</comment>
<protein>
    <submittedName>
        <fullName evidence="2">Uncharacterized protein</fullName>
    </submittedName>
</protein>
<sequence>MHSINEILGVKNFLAHFGGNWENAKPRTIELVDYKVGRRMKLQLDGDELNMIDLKKEILKLMGKDSMDPSSIQLSCIIENCLKDHKTDNELMEMWKTLMPAKDRNFHIFVTVDPNNLKEAEDTNLVPPISEDDEGSDMSTDEEAENVDVVPENVTIEVKQFKKLADNILRLKMMKTRK</sequence>
<name>A0A7J6VDC3_THATH</name>
<accession>A0A7J6VDC3</accession>
<dbReference type="AlphaFoldDB" id="A0A7J6VDC3"/>
<evidence type="ECO:0000256" key="1">
    <source>
        <dbReference type="SAM" id="MobiDB-lite"/>
    </source>
</evidence>
<dbReference type="Proteomes" id="UP000554482">
    <property type="component" value="Unassembled WGS sequence"/>
</dbReference>
<evidence type="ECO:0000313" key="3">
    <source>
        <dbReference type="Proteomes" id="UP000554482"/>
    </source>
</evidence>
<dbReference type="EMBL" id="JABWDY010034529">
    <property type="protein sequence ID" value="KAF5182608.1"/>
    <property type="molecule type" value="Genomic_DNA"/>
</dbReference>
<organism evidence="2 3">
    <name type="scientific">Thalictrum thalictroides</name>
    <name type="common">Rue-anemone</name>
    <name type="synonym">Anemone thalictroides</name>
    <dbReference type="NCBI Taxonomy" id="46969"/>
    <lineage>
        <taxon>Eukaryota</taxon>
        <taxon>Viridiplantae</taxon>
        <taxon>Streptophyta</taxon>
        <taxon>Embryophyta</taxon>
        <taxon>Tracheophyta</taxon>
        <taxon>Spermatophyta</taxon>
        <taxon>Magnoliopsida</taxon>
        <taxon>Ranunculales</taxon>
        <taxon>Ranunculaceae</taxon>
        <taxon>Thalictroideae</taxon>
        <taxon>Thalictrum</taxon>
    </lineage>
</organism>
<reference evidence="2 3" key="1">
    <citation type="submission" date="2020-06" db="EMBL/GenBank/DDBJ databases">
        <title>Transcriptomic and genomic resources for Thalictrum thalictroides and T. hernandezii: Facilitating candidate gene discovery in an emerging model plant lineage.</title>
        <authorList>
            <person name="Arias T."/>
            <person name="Riano-Pachon D.M."/>
            <person name="Di Stilio V.S."/>
        </authorList>
    </citation>
    <scope>NUCLEOTIDE SEQUENCE [LARGE SCALE GENOMIC DNA]</scope>
    <source>
        <strain evidence="3">cv. WT478/WT964</strain>
        <tissue evidence="2">Leaves</tissue>
    </source>
</reference>
<keyword evidence="3" id="KW-1185">Reference proteome</keyword>
<feature type="compositionally biased region" description="Acidic residues" evidence="1">
    <location>
        <begin position="130"/>
        <end position="146"/>
    </location>
</feature>
<feature type="region of interest" description="Disordered" evidence="1">
    <location>
        <begin position="125"/>
        <end position="146"/>
    </location>
</feature>
<proteinExistence type="predicted"/>
<evidence type="ECO:0000313" key="2">
    <source>
        <dbReference type="EMBL" id="KAF5182608.1"/>
    </source>
</evidence>
<gene>
    <name evidence="2" type="ORF">FRX31_027804</name>
</gene>